<dbReference type="OrthoDB" id="544685at2759"/>
<keyword evidence="5" id="KW-1185">Reference proteome</keyword>
<dbReference type="PANTHER" id="PTHR31618:SF1">
    <property type="entry name" value="EF-HAND DOMAIN-CONTAINING PROTEIN"/>
    <property type="match status" value="1"/>
</dbReference>
<protein>
    <submittedName>
        <fullName evidence="4">Uncharacterized protein</fullName>
    </submittedName>
</protein>
<comment type="similarity">
    <text evidence="2">Belongs to the MscS (TC 1.A.23) family.</text>
</comment>
<feature type="transmembrane region" description="Helical" evidence="3">
    <location>
        <begin position="12"/>
        <end position="31"/>
    </location>
</feature>
<keyword evidence="3" id="KW-0812">Transmembrane</keyword>
<evidence type="ECO:0000313" key="5">
    <source>
        <dbReference type="Proteomes" id="UP001085076"/>
    </source>
</evidence>
<comment type="subcellular location">
    <subcellularLocation>
        <location evidence="1">Membrane</location>
        <topology evidence="1">Multi-pass membrane protein</topology>
    </subcellularLocation>
</comment>
<evidence type="ECO:0000313" key="4">
    <source>
        <dbReference type="EMBL" id="KAJ0966923.1"/>
    </source>
</evidence>
<dbReference type="EMBL" id="JAGGNH010000007">
    <property type="protein sequence ID" value="KAJ0966923.1"/>
    <property type="molecule type" value="Genomic_DNA"/>
</dbReference>
<dbReference type="AlphaFoldDB" id="A0A9D5C5V5"/>
<dbReference type="Proteomes" id="UP001085076">
    <property type="component" value="Miscellaneous, Linkage group lg07"/>
</dbReference>
<evidence type="ECO:0000256" key="3">
    <source>
        <dbReference type="SAM" id="Phobius"/>
    </source>
</evidence>
<dbReference type="InterPro" id="IPR016688">
    <property type="entry name" value="MscS-like_plants/fungi"/>
</dbReference>
<organism evidence="4 5">
    <name type="scientific">Dioscorea zingiberensis</name>
    <dbReference type="NCBI Taxonomy" id="325984"/>
    <lineage>
        <taxon>Eukaryota</taxon>
        <taxon>Viridiplantae</taxon>
        <taxon>Streptophyta</taxon>
        <taxon>Embryophyta</taxon>
        <taxon>Tracheophyta</taxon>
        <taxon>Spermatophyta</taxon>
        <taxon>Magnoliopsida</taxon>
        <taxon>Liliopsida</taxon>
        <taxon>Dioscoreales</taxon>
        <taxon>Dioscoreaceae</taxon>
        <taxon>Dioscorea</taxon>
    </lineage>
</organism>
<feature type="transmembrane region" description="Helical" evidence="3">
    <location>
        <begin position="37"/>
        <end position="56"/>
    </location>
</feature>
<reference evidence="4" key="1">
    <citation type="submission" date="2021-03" db="EMBL/GenBank/DDBJ databases">
        <authorList>
            <person name="Li Z."/>
            <person name="Yang C."/>
        </authorList>
    </citation>
    <scope>NUCLEOTIDE SEQUENCE</scope>
    <source>
        <strain evidence="4">Dzin_1.0</strain>
        <tissue evidence="4">Leaf</tissue>
    </source>
</reference>
<dbReference type="GO" id="GO:0005886">
    <property type="term" value="C:plasma membrane"/>
    <property type="evidence" value="ECO:0007669"/>
    <property type="project" value="TreeGrafter"/>
</dbReference>
<evidence type="ECO:0000256" key="1">
    <source>
        <dbReference type="ARBA" id="ARBA00004141"/>
    </source>
</evidence>
<accession>A0A9D5C5V5</accession>
<proteinExistence type="inferred from homology"/>
<gene>
    <name evidence="4" type="ORF">J5N97_023840</name>
</gene>
<dbReference type="GO" id="GO:0008381">
    <property type="term" value="F:mechanosensitive monoatomic ion channel activity"/>
    <property type="evidence" value="ECO:0007669"/>
    <property type="project" value="TreeGrafter"/>
</dbReference>
<dbReference type="PANTHER" id="PTHR31618">
    <property type="entry name" value="MECHANOSENSITIVE ION CHANNEL PROTEIN 5"/>
    <property type="match status" value="1"/>
</dbReference>
<evidence type="ECO:0000256" key="2">
    <source>
        <dbReference type="ARBA" id="ARBA00008017"/>
    </source>
</evidence>
<reference evidence="4" key="2">
    <citation type="journal article" date="2022" name="Hortic Res">
        <title>The genome of Dioscorea zingiberensis sheds light on the biosynthesis, origin and evolution of the medicinally important diosgenin saponins.</title>
        <authorList>
            <person name="Li Y."/>
            <person name="Tan C."/>
            <person name="Li Z."/>
            <person name="Guo J."/>
            <person name="Li S."/>
            <person name="Chen X."/>
            <person name="Wang C."/>
            <person name="Dai X."/>
            <person name="Yang H."/>
            <person name="Song W."/>
            <person name="Hou L."/>
            <person name="Xu J."/>
            <person name="Tong Z."/>
            <person name="Xu A."/>
            <person name="Yuan X."/>
            <person name="Wang W."/>
            <person name="Yang Q."/>
            <person name="Chen L."/>
            <person name="Sun Z."/>
            <person name="Wang K."/>
            <person name="Pan B."/>
            <person name="Chen J."/>
            <person name="Bao Y."/>
            <person name="Liu F."/>
            <person name="Qi X."/>
            <person name="Gang D.R."/>
            <person name="Wen J."/>
            <person name="Li J."/>
        </authorList>
    </citation>
    <scope>NUCLEOTIDE SEQUENCE</scope>
    <source>
        <strain evidence="4">Dzin_1.0</strain>
    </source>
</reference>
<keyword evidence="3" id="KW-1133">Transmembrane helix</keyword>
<name>A0A9D5C5V5_9LILI</name>
<sequence length="179" mass="21219">MANPTGRDQHIYIVYITVDIIVGIVVFAIWLLNLDLATTYVFVFICSQLVVVAFIFGNTLKMIFEAIIFLFVIHPFDVGDRCEIEGVQMFVEEMTISIEVQTWEMQWISVSMLQLQWREKLAIMKEKIIGFIESRKEHWHPGPSVVLRDVDDMNRLKIPIWLRHRINYQDMGERLWCRR</sequence>
<dbReference type="GO" id="GO:0006820">
    <property type="term" value="P:monoatomic anion transport"/>
    <property type="evidence" value="ECO:0007669"/>
    <property type="project" value="TreeGrafter"/>
</dbReference>
<comment type="caution">
    <text evidence="4">The sequence shown here is derived from an EMBL/GenBank/DDBJ whole genome shotgun (WGS) entry which is preliminary data.</text>
</comment>
<keyword evidence="3" id="KW-0472">Membrane</keyword>